<dbReference type="PROSITE" id="PS50893">
    <property type="entry name" value="ABC_TRANSPORTER_2"/>
    <property type="match status" value="1"/>
</dbReference>
<keyword evidence="3" id="KW-0547">Nucleotide-binding</keyword>
<dbReference type="PROSITE" id="PS00211">
    <property type="entry name" value="ABC_TRANSPORTER_1"/>
    <property type="match status" value="1"/>
</dbReference>
<dbReference type="Gene3D" id="2.40.50.100">
    <property type="match status" value="1"/>
</dbReference>
<dbReference type="InterPro" id="IPR027417">
    <property type="entry name" value="P-loop_NTPase"/>
</dbReference>
<comment type="caution">
    <text evidence="6">The sequence shown here is derived from an EMBL/GenBank/DDBJ whole genome shotgun (WGS) entry which is preliminary data.</text>
</comment>
<dbReference type="InterPro" id="IPR003439">
    <property type="entry name" value="ABC_transporter-like_ATP-bd"/>
</dbReference>
<dbReference type="SUPFAM" id="SSF52540">
    <property type="entry name" value="P-loop containing nucleoside triphosphate hydrolases"/>
    <property type="match status" value="1"/>
</dbReference>
<dbReference type="OrthoDB" id="7813699at2"/>
<dbReference type="GO" id="GO:0022857">
    <property type="term" value="F:transmembrane transporter activity"/>
    <property type="evidence" value="ECO:0007669"/>
    <property type="project" value="InterPro"/>
</dbReference>
<sequence>MLIDQPSASTSREVQISLSGTRKSRPAVQIDGVAKCFGDTRALDTTWLKVADGEFLTLLGPSGCGKTTLLNLMAGFLEADEGEIFIGGSLVTDMPPHEREIGIVFQNYALFPHMNVARNIGYGLRMRGVSKDEIDRRVAEALALVKLENKGDQRPAQLSGGQQQRVALARALVIRPKVLLLDEPFSALDRNLRAAMQVELKEIQRSLGVTTVFVTHDQGEALSMSDRIAVMSAGRIRQIAAPDVIYRSPTDSFVAGFVGDSNFFPCEAENTGAGTCTVRLGGKTYGAFPARDLQAGPAMLFARPEQITLEKSGTADTLSARVTSHVYQGGYVDLYLECADAEGGRVLVRSADPAAMGRWPLGGEVALRLPAEGLVAFPKEGEGA</sequence>
<dbReference type="SUPFAM" id="SSF50331">
    <property type="entry name" value="MOP-like"/>
    <property type="match status" value="1"/>
</dbReference>
<organism evidence="6 7">
    <name type="scientific">Roseibium marinum</name>
    <dbReference type="NCBI Taxonomy" id="281252"/>
    <lineage>
        <taxon>Bacteria</taxon>
        <taxon>Pseudomonadati</taxon>
        <taxon>Pseudomonadota</taxon>
        <taxon>Alphaproteobacteria</taxon>
        <taxon>Hyphomicrobiales</taxon>
        <taxon>Stappiaceae</taxon>
        <taxon>Roseibium</taxon>
    </lineage>
</organism>
<accession>A0A2S3UTZ2</accession>
<dbReference type="GO" id="GO:0005524">
    <property type="term" value="F:ATP binding"/>
    <property type="evidence" value="ECO:0007669"/>
    <property type="project" value="UniProtKB-KW"/>
</dbReference>
<dbReference type="InterPro" id="IPR050093">
    <property type="entry name" value="ABC_SmlMolc_Importer"/>
</dbReference>
<keyword evidence="2" id="KW-0813">Transport</keyword>
<protein>
    <submittedName>
        <fullName evidence="6">Putative spermidine/putrescine transport system ATP-binding protein</fullName>
    </submittedName>
</protein>
<proteinExistence type="inferred from homology"/>
<dbReference type="AlphaFoldDB" id="A0A2S3UTZ2"/>
<dbReference type="InterPro" id="IPR008995">
    <property type="entry name" value="Mo/tungstate-bd_C_term_dom"/>
</dbReference>
<keyword evidence="4 6" id="KW-0067">ATP-binding</keyword>
<dbReference type="SMART" id="SM00382">
    <property type="entry name" value="AAA"/>
    <property type="match status" value="1"/>
</dbReference>
<dbReference type="RefSeq" id="WP_103222902.1">
    <property type="nucleotide sequence ID" value="NZ_PPCN01000005.1"/>
</dbReference>
<dbReference type="GO" id="GO:0043190">
    <property type="term" value="C:ATP-binding cassette (ABC) transporter complex"/>
    <property type="evidence" value="ECO:0007669"/>
    <property type="project" value="InterPro"/>
</dbReference>
<evidence type="ECO:0000256" key="2">
    <source>
        <dbReference type="ARBA" id="ARBA00022448"/>
    </source>
</evidence>
<gene>
    <name evidence="6" type="ORF">CLV41_105117</name>
</gene>
<dbReference type="InterPro" id="IPR003593">
    <property type="entry name" value="AAA+_ATPase"/>
</dbReference>
<dbReference type="InterPro" id="IPR017871">
    <property type="entry name" value="ABC_transporter-like_CS"/>
</dbReference>
<evidence type="ECO:0000313" key="7">
    <source>
        <dbReference type="Proteomes" id="UP000236959"/>
    </source>
</evidence>
<reference evidence="6 7" key="1">
    <citation type="submission" date="2018-01" db="EMBL/GenBank/DDBJ databases">
        <title>Genomic Encyclopedia of Archaeal and Bacterial Type Strains, Phase II (KMG-II): from individual species to whole genera.</title>
        <authorList>
            <person name="Goeker M."/>
        </authorList>
    </citation>
    <scope>NUCLEOTIDE SEQUENCE [LARGE SCALE GENOMIC DNA]</scope>
    <source>
        <strain evidence="6 7">DSM 17023</strain>
    </source>
</reference>
<dbReference type="GO" id="GO:0016887">
    <property type="term" value="F:ATP hydrolysis activity"/>
    <property type="evidence" value="ECO:0007669"/>
    <property type="project" value="InterPro"/>
</dbReference>
<dbReference type="EMBL" id="PPCN01000005">
    <property type="protein sequence ID" value="POF30939.1"/>
    <property type="molecule type" value="Genomic_DNA"/>
</dbReference>
<comment type="similarity">
    <text evidence="1">Belongs to the ABC transporter superfamily.</text>
</comment>
<evidence type="ECO:0000256" key="4">
    <source>
        <dbReference type="ARBA" id="ARBA00022840"/>
    </source>
</evidence>
<dbReference type="GO" id="GO:0015847">
    <property type="term" value="P:putrescine transport"/>
    <property type="evidence" value="ECO:0007669"/>
    <property type="project" value="UniProtKB-ARBA"/>
</dbReference>
<dbReference type="FunFam" id="3.40.50.300:FF:000133">
    <property type="entry name" value="Spermidine/putrescine import ATP-binding protein PotA"/>
    <property type="match status" value="1"/>
</dbReference>
<dbReference type="InterPro" id="IPR013611">
    <property type="entry name" value="Transp-assoc_OB_typ2"/>
</dbReference>
<feature type="domain" description="ABC transporter" evidence="5">
    <location>
        <begin position="28"/>
        <end position="258"/>
    </location>
</feature>
<dbReference type="Gene3D" id="3.40.50.300">
    <property type="entry name" value="P-loop containing nucleotide triphosphate hydrolases"/>
    <property type="match status" value="1"/>
</dbReference>
<dbReference type="PANTHER" id="PTHR42781">
    <property type="entry name" value="SPERMIDINE/PUTRESCINE IMPORT ATP-BINDING PROTEIN POTA"/>
    <property type="match status" value="1"/>
</dbReference>
<evidence type="ECO:0000259" key="5">
    <source>
        <dbReference type="PROSITE" id="PS50893"/>
    </source>
</evidence>
<name>A0A2S3UTZ2_9HYPH</name>
<dbReference type="PANTHER" id="PTHR42781:SF4">
    <property type="entry name" value="SPERMIDINE_PUTRESCINE IMPORT ATP-BINDING PROTEIN POTA"/>
    <property type="match status" value="1"/>
</dbReference>
<evidence type="ECO:0000256" key="3">
    <source>
        <dbReference type="ARBA" id="ARBA00022741"/>
    </source>
</evidence>
<keyword evidence="7" id="KW-1185">Reference proteome</keyword>
<dbReference type="Proteomes" id="UP000236959">
    <property type="component" value="Unassembled WGS sequence"/>
</dbReference>
<dbReference type="Pfam" id="PF00005">
    <property type="entry name" value="ABC_tran"/>
    <property type="match status" value="1"/>
</dbReference>
<evidence type="ECO:0000313" key="6">
    <source>
        <dbReference type="EMBL" id="POF30939.1"/>
    </source>
</evidence>
<evidence type="ECO:0000256" key="1">
    <source>
        <dbReference type="ARBA" id="ARBA00005417"/>
    </source>
</evidence>
<dbReference type="Pfam" id="PF08402">
    <property type="entry name" value="TOBE_2"/>
    <property type="match status" value="1"/>
</dbReference>